<evidence type="ECO:0000313" key="8">
    <source>
        <dbReference type="Proteomes" id="UP001549077"/>
    </source>
</evidence>
<keyword evidence="2" id="KW-1003">Cell membrane</keyword>
<evidence type="ECO:0000256" key="6">
    <source>
        <dbReference type="SAM" id="Phobius"/>
    </source>
</evidence>
<sequence>MKKKLPRGTGLAGALIVLIIAASLISPHFLNPINILNVLRQVALYGILGIGMTFVILTKGIDLSVGSIVALVGVTGAVLMEQGMPIPLMVLICIAIGALVGCVNGFGISFFRIPAFIMTLGCMVMVRGFALMIADGGTVNPGKLAENFFVLGGGYMLGVPTPIYVFAIVCIVAAVVLGFTPFGRAIYAVGSNEEAARLSGINVPLVIFSVYIICGVLAALSGLIFLSRLSVGDPNSGLGLELEAITIAVIGGTSLFGGEGTVLGTMGGAMVLAIIANILNLAGVSPFSQQVVKGAIIVLAVLLEAGRKARR</sequence>
<feature type="transmembrane region" description="Helical" evidence="6">
    <location>
        <begin position="263"/>
        <end position="281"/>
    </location>
</feature>
<dbReference type="CDD" id="cd06579">
    <property type="entry name" value="TM_PBP1_transp_AraH_like"/>
    <property type="match status" value="1"/>
</dbReference>
<comment type="caution">
    <text evidence="7">The sequence shown here is derived from an EMBL/GenBank/DDBJ whole genome shotgun (WGS) entry which is preliminary data.</text>
</comment>
<name>A0ABV2MR98_9HYPH</name>
<dbReference type="PANTHER" id="PTHR32196">
    <property type="entry name" value="ABC TRANSPORTER PERMEASE PROTEIN YPHD-RELATED-RELATED"/>
    <property type="match status" value="1"/>
</dbReference>
<gene>
    <name evidence="7" type="ORF">ABID08_005423</name>
</gene>
<dbReference type="InterPro" id="IPR001851">
    <property type="entry name" value="ABC_transp_permease"/>
</dbReference>
<dbReference type="EMBL" id="JBEPMY010000023">
    <property type="protein sequence ID" value="MET3758042.1"/>
    <property type="molecule type" value="Genomic_DNA"/>
</dbReference>
<dbReference type="Proteomes" id="UP001549077">
    <property type="component" value="Unassembled WGS sequence"/>
</dbReference>
<keyword evidence="8" id="KW-1185">Reference proteome</keyword>
<feature type="transmembrane region" description="Helical" evidence="6">
    <location>
        <begin position="163"/>
        <end position="182"/>
    </location>
</feature>
<organism evidence="7 8">
    <name type="scientific">Rhizobium binae</name>
    <dbReference type="NCBI Taxonomy" id="1138190"/>
    <lineage>
        <taxon>Bacteria</taxon>
        <taxon>Pseudomonadati</taxon>
        <taxon>Pseudomonadota</taxon>
        <taxon>Alphaproteobacteria</taxon>
        <taxon>Hyphomicrobiales</taxon>
        <taxon>Rhizobiaceae</taxon>
        <taxon>Rhizobium/Agrobacterium group</taxon>
        <taxon>Rhizobium</taxon>
    </lineage>
</organism>
<dbReference type="RefSeq" id="WP_168301849.1">
    <property type="nucleotide sequence ID" value="NZ_CP071604.1"/>
</dbReference>
<evidence type="ECO:0000256" key="3">
    <source>
        <dbReference type="ARBA" id="ARBA00022692"/>
    </source>
</evidence>
<feature type="transmembrane region" description="Helical" evidence="6">
    <location>
        <begin position="113"/>
        <end position="134"/>
    </location>
</feature>
<reference evidence="7 8" key="1">
    <citation type="submission" date="2024-06" db="EMBL/GenBank/DDBJ databases">
        <title>Genomic Encyclopedia of Type Strains, Phase IV (KMG-IV): sequencing the most valuable type-strain genomes for metagenomic binning, comparative biology and taxonomic classification.</title>
        <authorList>
            <person name="Goeker M."/>
        </authorList>
    </citation>
    <scope>NUCLEOTIDE SEQUENCE [LARGE SCALE GENOMIC DNA]</scope>
    <source>
        <strain evidence="7 8">DSM 29288</strain>
    </source>
</reference>
<evidence type="ECO:0000256" key="4">
    <source>
        <dbReference type="ARBA" id="ARBA00022989"/>
    </source>
</evidence>
<evidence type="ECO:0000313" key="7">
    <source>
        <dbReference type="EMBL" id="MET3758042.1"/>
    </source>
</evidence>
<feature type="transmembrane region" description="Helical" evidence="6">
    <location>
        <begin position="203"/>
        <end position="226"/>
    </location>
</feature>
<accession>A0ABV2MR98</accession>
<evidence type="ECO:0000256" key="1">
    <source>
        <dbReference type="ARBA" id="ARBA00004651"/>
    </source>
</evidence>
<keyword evidence="4 6" id="KW-1133">Transmembrane helix</keyword>
<dbReference type="GeneID" id="91147466"/>
<keyword evidence="5 6" id="KW-0472">Membrane</keyword>
<proteinExistence type="predicted"/>
<dbReference type="Pfam" id="PF02653">
    <property type="entry name" value="BPD_transp_2"/>
    <property type="match status" value="1"/>
</dbReference>
<feature type="transmembrane region" description="Helical" evidence="6">
    <location>
        <begin position="12"/>
        <end position="30"/>
    </location>
</feature>
<feature type="transmembrane region" description="Helical" evidence="6">
    <location>
        <begin position="42"/>
        <end position="58"/>
    </location>
</feature>
<protein>
    <submittedName>
        <fullName evidence="7">Ribose/xylose/arabinose/galactoside ABC-type transport system permease subunit</fullName>
    </submittedName>
</protein>
<evidence type="ECO:0000256" key="2">
    <source>
        <dbReference type="ARBA" id="ARBA00022475"/>
    </source>
</evidence>
<feature type="transmembrane region" description="Helical" evidence="6">
    <location>
        <begin position="86"/>
        <end position="106"/>
    </location>
</feature>
<keyword evidence="3 6" id="KW-0812">Transmembrane</keyword>
<evidence type="ECO:0000256" key="5">
    <source>
        <dbReference type="ARBA" id="ARBA00023136"/>
    </source>
</evidence>
<comment type="subcellular location">
    <subcellularLocation>
        <location evidence="1">Cell membrane</location>
        <topology evidence="1">Multi-pass membrane protein</topology>
    </subcellularLocation>
</comment>